<dbReference type="PRINTS" id="PR00654">
    <property type="entry name" value="ANGIOTENSNGN"/>
</dbReference>
<dbReference type="GO" id="GO:0042981">
    <property type="term" value="P:regulation of apoptotic process"/>
    <property type="evidence" value="ECO:0007669"/>
    <property type="project" value="TreeGrafter"/>
</dbReference>
<evidence type="ECO:0000256" key="5">
    <source>
        <dbReference type="ARBA" id="ARBA00022525"/>
    </source>
</evidence>
<keyword evidence="7" id="KW-0838">Vasoactive</keyword>
<dbReference type="SUPFAM" id="SSF56574">
    <property type="entry name" value="Serpins"/>
    <property type="match status" value="1"/>
</dbReference>
<evidence type="ECO:0000313" key="18">
    <source>
        <dbReference type="EMBL" id="BAH10146.1"/>
    </source>
</evidence>
<evidence type="ECO:0000256" key="7">
    <source>
        <dbReference type="ARBA" id="ARBA00022858"/>
    </source>
</evidence>
<evidence type="ECO:0000259" key="17">
    <source>
        <dbReference type="SMART" id="SM00093"/>
    </source>
</evidence>
<dbReference type="EMBL" id="AB433536">
    <property type="protein sequence ID" value="BAH10146.1"/>
    <property type="molecule type" value="mRNA"/>
</dbReference>
<evidence type="ECO:0000256" key="3">
    <source>
        <dbReference type="ARBA" id="ARBA00009500"/>
    </source>
</evidence>
<dbReference type="AlphaFoldDB" id="B7X9Y9"/>
<accession>B7X9Y9</accession>
<feature type="domain" description="Serpin" evidence="17">
    <location>
        <begin position="99"/>
        <end position="455"/>
    </location>
</feature>
<dbReference type="SMART" id="SM00093">
    <property type="entry name" value="SERPIN"/>
    <property type="match status" value="1"/>
</dbReference>
<dbReference type="PANTHER" id="PTHR11461">
    <property type="entry name" value="SERINE PROTEASE INHIBITOR, SERPIN"/>
    <property type="match status" value="1"/>
</dbReference>
<comment type="function">
    <text evidence="12">Is a ligand for the G-protein coupled receptor MAS1. Has vasodilator and antidiuretic effects. Has an antithrombotic effect that involves MAS1-mediated release of nitric oxide from platelets.</text>
</comment>
<evidence type="ECO:0000256" key="15">
    <source>
        <dbReference type="RuleBase" id="RU000411"/>
    </source>
</evidence>
<dbReference type="GO" id="GO:0042310">
    <property type="term" value="P:vasoconstriction"/>
    <property type="evidence" value="ECO:0007669"/>
    <property type="project" value="UniProtKB-KW"/>
</dbReference>
<dbReference type="InterPro" id="IPR023796">
    <property type="entry name" value="Serpin_dom"/>
</dbReference>
<protein>
    <recommendedName>
        <fullName evidence="4">Angiotensinogen</fullName>
    </recommendedName>
    <alternativeName>
        <fullName evidence="13">Serpin A8</fullName>
    </alternativeName>
</protein>
<dbReference type="MEROPS" id="I04.953"/>
<gene>
    <name evidence="18" type="primary">agt</name>
</gene>
<dbReference type="InterPro" id="IPR000227">
    <property type="entry name" value="Angiotensinogen"/>
</dbReference>
<evidence type="ECO:0000256" key="11">
    <source>
        <dbReference type="ARBA" id="ARBA00029380"/>
    </source>
</evidence>
<feature type="signal peptide" evidence="16">
    <location>
        <begin position="1"/>
        <end position="23"/>
    </location>
</feature>
<dbReference type="PROSITE" id="PS00284">
    <property type="entry name" value="SERPIN"/>
    <property type="match status" value="1"/>
</dbReference>
<dbReference type="Pfam" id="PF00079">
    <property type="entry name" value="Serpin"/>
    <property type="match status" value="1"/>
</dbReference>
<dbReference type="InterPro" id="IPR023795">
    <property type="entry name" value="Serpin_CS"/>
</dbReference>
<dbReference type="Gene3D" id="2.30.39.10">
    <property type="entry name" value="Alpha-1-antitrypsin, domain 1"/>
    <property type="match status" value="1"/>
</dbReference>
<dbReference type="GO" id="GO:0003081">
    <property type="term" value="P:regulation of systemic arterial blood pressure by renin-angiotensin"/>
    <property type="evidence" value="ECO:0007669"/>
    <property type="project" value="InterPro"/>
</dbReference>
<comment type="function">
    <text evidence="14">Acts directly on vascular smooth muscle as a potent vasoconstrictor, affects cardiac contractility and heart rate through its action on the sympathetic nervous system, and alters renal sodium and water absorption through its ability to stimulate the zona glomerulosa cells of the adrenal cortex to synthesize and secrete aldosterone. Acts by binding to angiotensin receptors AGTR1 and AGTR2. Also binds the DEAR/FBXW7-AS1 receptor.</text>
</comment>
<evidence type="ECO:0000256" key="4">
    <source>
        <dbReference type="ARBA" id="ARBA00015105"/>
    </source>
</evidence>
<keyword evidence="5" id="KW-0964">Secreted</keyword>
<dbReference type="InterPro" id="IPR000215">
    <property type="entry name" value="Serpin_fam"/>
</dbReference>
<evidence type="ECO:0000256" key="2">
    <source>
        <dbReference type="ARBA" id="ARBA00004613"/>
    </source>
</evidence>
<dbReference type="Gene3D" id="3.30.497.10">
    <property type="entry name" value="Antithrombin, subunit I, domain 2"/>
    <property type="match status" value="1"/>
</dbReference>
<comment type="subcellular location">
    <subcellularLocation>
        <location evidence="2">Secreted</location>
    </subcellularLocation>
</comment>
<evidence type="ECO:0000256" key="14">
    <source>
        <dbReference type="ARBA" id="ARBA00046068"/>
    </source>
</evidence>
<dbReference type="InterPro" id="IPR036186">
    <property type="entry name" value="Serpin_sf"/>
</dbReference>
<dbReference type="InterPro" id="IPR042185">
    <property type="entry name" value="Serpin_sf_2"/>
</dbReference>
<evidence type="ECO:0000256" key="1">
    <source>
        <dbReference type="ARBA" id="ARBA00002747"/>
    </source>
</evidence>
<keyword evidence="10" id="KW-0839">Vasoconstrictor</keyword>
<evidence type="ECO:0000256" key="10">
    <source>
        <dbReference type="ARBA" id="ARBA00023322"/>
    </source>
</evidence>
<keyword evidence="6 16" id="KW-0732">Signal</keyword>
<evidence type="ECO:0000256" key="6">
    <source>
        <dbReference type="ARBA" id="ARBA00022729"/>
    </source>
</evidence>
<dbReference type="GO" id="GO:0005615">
    <property type="term" value="C:extracellular space"/>
    <property type="evidence" value="ECO:0007669"/>
    <property type="project" value="InterPro"/>
</dbReference>
<comment type="similarity">
    <text evidence="3 15">Belongs to the serpin family.</text>
</comment>
<feature type="chain" id="PRO_5002865624" description="Angiotensinogen" evidence="16">
    <location>
        <begin position="24"/>
        <end position="464"/>
    </location>
</feature>
<proteinExistence type="evidence at transcript level"/>
<comment type="function">
    <text evidence="11">Stimulates aldosterone release.</text>
</comment>
<evidence type="ECO:0000256" key="9">
    <source>
        <dbReference type="ARBA" id="ARBA00023180"/>
    </source>
</evidence>
<keyword evidence="9" id="KW-0325">Glycoprotein</keyword>
<reference evidence="18" key="1">
    <citation type="journal article" date="2009" name="Gen. Comp. Endocrinol.">
        <title>Identification of angiotensinogen genes with unique and variable angiotensin sequences in chondrichthyans.</title>
        <authorList>
            <person name="Watanabe T."/>
            <person name="Inoue K."/>
            <person name="Takei Y."/>
        </authorList>
    </citation>
    <scope>NUCLEOTIDE SEQUENCE</scope>
</reference>
<evidence type="ECO:0000256" key="12">
    <source>
        <dbReference type="ARBA" id="ARBA00029391"/>
    </source>
</evidence>
<evidence type="ECO:0000256" key="16">
    <source>
        <dbReference type="SAM" id="SignalP"/>
    </source>
</evidence>
<dbReference type="GO" id="GO:0004867">
    <property type="term" value="F:serine-type endopeptidase inhibitor activity"/>
    <property type="evidence" value="ECO:0007669"/>
    <property type="project" value="InterPro"/>
</dbReference>
<name>B7X9Y9_LEUER</name>
<keyword evidence="8" id="KW-1015">Disulfide bond</keyword>
<evidence type="ECO:0000256" key="8">
    <source>
        <dbReference type="ARBA" id="ARBA00023157"/>
    </source>
</evidence>
<sequence>MRKRMKLIFPLLCLGALMEPGAPYRPYIHPFSLVSCNQLTSSVEIDGNDTTLPGVVEVNANQVNSSKGAWWDEEEKEGQVQPSRSKRRYLSSLQAALGTSWFSRWMSREGSGATVLSPPYLHMVLASLLVGAEGSTADKFHDVLGLSDSSCGEIRDSQRSQDMHQQFRLLLRDILSHQRGSLSTGTWMIFQEGLRLHHSFVHSLRLFYPEVQLGSANFSQPRVVEESINSLVHRASGGRLDNLVAGLVTPRTNLLVASFIHFKGRWKTRSQCHGTELQDFFNDAGDKVKVPMTIWCGQLQYKTAPEYTMIKLPLSETMYVMLIQPVRPAKMKNFERTLTTDRILGDSQTGFVKLVMPRFVWEGTYNVKELFSQDPDMLGGQANFSRISSAQRLVPEQVIQSIIFEVMEDEREQVIAEDLSVTNTTTEIRINKPFFFRVYDGTLEMLLFLGRVKKLPLKSELNIF</sequence>
<dbReference type="PANTHER" id="PTHR11461:SF13">
    <property type="entry name" value="ANGIOTENSINOGEN"/>
    <property type="match status" value="1"/>
</dbReference>
<organism evidence="18">
    <name type="scientific">Leucoraja erinaceus</name>
    <name type="common">Little skate</name>
    <name type="synonym">Raja erinacea</name>
    <dbReference type="NCBI Taxonomy" id="7782"/>
    <lineage>
        <taxon>Eukaryota</taxon>
        <taxon>Metazoa</taxon>
        <taxon>Chordata</taxon>
        <taxon>Craniata</taxon>
        <taxon>Vertebrata</taxon>
        <taxon>Chondrichthyes</taxon>
        <taxon>Elasmobranchii</taxon>
        <taxon>Batoidea</taxon>
        <taxon>Rajiformes</taxon>
        <taxon>Rajidae</taxon>
        <taxon>Leucoraja</taxon>
    </lineage>
</organism>
<comment type="function">
    <text evidence="1">Essential component of the renin-angiotensin system (RAS), a potent regulator of blood pressure, body fluid and electrolyte homeostasis.</text>
</comment>
<evidence type="ECO:0000256" key="13">
    <source>
        <dbReference type="ARBA" id="ARBA00033182"/>
    </source>
</evidence>
<dbReference type="InterPro" id="IPR042178">
    <property type="entry name" value="Serpin_sf_1"/>
</dbReference>